<reference evidence="1" key="1">
    <citation type="submission" date="2021-06" db="EMBL/GenBank/DDBJ databases">
        <authorList>
            <person name="Kallberg Y."/>
            <person name="Tangrot J."/>
            <person name="Rosling A."/>
        </authorList>
    </citation>
    <scope>NUCLEOTIDE SEQUENCE</scope>
    <source>
        <strain evidence="1">IN212</strain>
    </source>
</reference>
<keyword evidence="2" id="KW-1185">Reference proteome</keyword>
<proteinExistence type="predicted"/>
<protein>
    <submittedName>
        <fullName evidence="1">6427_t:CDS:1</fullName>
    </submittedName>
</protein>
<accession>A0A9N9NNJ6</accession>
<dbReference type="Proteomes" id="UP000789396">
    <property type="component" value="Unassembled WGS sequence"/>
</dbReference>
<dbReference type="OrthoDB" id="2343545at2759"/>
<feature type="non-terminal residue" evidence="1">
    <location>
        <position position="48"/>
    </location>
</feature>
<sequence>MSTHDIQIVTTSRPLFPPPITPDELKDSYVTYVNRRPPTAFVIYKAAY</sequence>
<evidence type="ECO:0000313" key="1">
    <source>
        <dbReference type="EMBL" id="CAG8747597.1"/>
    </source>
</evidence>
<dbReference type="AlphaFoldDB" id="A0A9N9NNJ6"/>
<dbReference type="EMBL" id="CAJVPZ010034782">
    <property type="protein sequence ID" value="CAG8747597.1"/>
    <property type="molecule type" value="Genomic_DNA"/>
</dbReference>
<evidence type="ECO:0000313" key="2">
    <source>
        <dbReference type="Proteomes" id="UP000789396"/>
    </source>
</evidence>
<comment type="caution">
    <text evidence="1">The sequence shown here is derived from an EMBL/GenBank/DDBJ whole genome shotgun (WGS) entry which is preliminary data.</text>
</comment>
<name>A0A9N9NNJ6_9GLOM</name>
<organism evidence="1 2">
    <name type="scientific">Racocetra fulgida</name>
    <dbReference type="NCBI Taxonomy" id="60492"/>
    <lineage>
        <taxon>Eukaryota</taxon>
        <taxon>Fungi</taxon>
        <taxon>Fungi incertae sedis</taxon>
        <taxon>Mucoromycota</taxon>
        <taxon>Glomeromycotina</taxon>
        <taxon>Glomeromycetes</taxon>
        <taxon>Diversisporales</taxon>
        <taxon>Gigasporaceae</taxon>
        <taxon>Racocetra</taxon>
    </lineage>
</organism>
<gene>
    <name evidence="1" type="ORF">RFULGI_LOCUS13358</name>
</gene>